<keyword evidence="3" id="KW-0547">Nucleotide-binding</keyword>
<feature type="transmembrane region" description="Helical" evidence="7">
    <location>
        <begin position="126"/>
        <end position="149"/>
    </location>
</feature>
<comment type="subcellular location">
    <subcellularLocation>
        <location evidence="1">Cell membrane</location>
        <topology evidence="1">Multi-pass membrane protein</topology>
    </subcellularLocation>
</comment>
<dbReference type="RefSeq" id="WP_192783611.1">
    <property type="nucleotide sequence ID" value="NZ_JADBEK010000001.1"/>
</dbReference>
<evidence type="ECO:0000259" key="9">
    <source>
        <dbReference type="PROSITE" id="PS50929"/>
    </source>
</evidence>
<feature type="domain" description="ABC transporter" evidence="8">
    <location>
        <begin position="313"/>
        <end position="559"/>
    </location>
</feature>
<evidence type="ECO:0000256" key="1">
    <source>
        <dbReference type="ARBA" id="ARBA00004651"/>
    </source>
</evidence>
<evidence type="ECO:0000256" key="5">
    <source>
        <dbReference type="ARBA" id="ARBA00022989"/>
    </source>
</evidence>
<dbReference type="PANTHER" id="PTHR24221">
    <property type="entry name" value="ATP-BINDING CASSETTE SUB-FAMILY B"/>
    <property type="match status" value="1"/>
</dbReference>
<comment type="caution">
    <text evidence="10">The sequence shown here is derived from an EMBL/GenBank/DDBJ whole genome shotgun (WGS) entry which is preliminary data.</text>
</comment>
<evidence type="ECO:0000259" key="8">
    <source>
        <dbReference type="PROSITE" id="PS50893"/>
    </source>
</evidence>
<accession>A0ABR9LNS5</accession>
<dbReference type="EMBL" id="JADBEK010000001">
    <property type="protein sequence ID" value="MBE1582309.1"/>
    <property type="molecule type" value="Genomic_DNA"/>
</dbReference>
<dbReference type="InterPro" id="IPR011527">
    <property type="entry name" value="ABC1_TM_dom"/>
</dbReference>
<dbReference type="Proteomes" id="UP000633509">
    <property type="component" value="Unassembled WGS sequence"/>
</dbReference>
<feature type="domain" description="ABC transmembrane type-1" evidence="9">
    <location>
        <begin position="115"/>
        <end position="280"/>
    </location>
</feature>
<keyword evidence="5 7" id="KW-1133">Transmembrane helix</keyword>
<dbReference type="InterPro" id="IPR003593">
    <property type="entry name" value="AAA+_ATPase"/>
</dbReference>
<dbReference type="Pfam" id="PF00005">
    <property type="entry name" value="ABC_tran"/>
    <property type="match status" value="1"/>
</dbReference>
<keyword evidence="2 7" id="KW-0812">Transmembrane</keyword>
<dbReference type="InterPro" id="IPR017871">
    <property type="entry name" value="ABC_transporter-like_CS"/>
</dbReference>
<dbReference type="InterPro" id="IPR036640">
    <property type="entry name" value="ABC1_TM_sf"/>
</dbReference>
<dbReference type="SUPFAM" id="SSF90123">
    <property type="entry name" value="ABC transporter transmembrane region"/>
    <property type="match status" value="1"/>
</dbReference>
<dbReference type="SMART" id="SM00382">
    <property type="entry name" value="AAA"/>
    <property type="match status" value="1"/>
</dbReference>
<keyword evidence="11" id="KW-1185">Reference proteome</keyword>
<keyword evidence="6 7" id="KW-0472">Membrane</keyword>
<reference evidence="10 11" key="1">
    <citation type="submission" date="2020-10" db="EMBL/GenBank/DDBJ databases">
        <title>Sequencing the genomes of 1000 actinobacteria strains.</title>
        <authorList>
            <person name="Klenk H.-P."/>
        </authorList>
    </citation>
    <scope>NUCLEOTIDE SEQUENCE [LARGE SCALE GENOMIC DNA]</scope>
    <source>
        <strain evidence="10 11">DSM 43173</strain>
    </source>
</reference>
<dbReference type="Gene3D" id="1.20.1560.10">
    <property type="entry name" value="ABC transporter type 1, transmembrane domain"/>
    <property type="match status" value="1"/>
</dbReference>
<evidence type="ECO:0000313" key="10">
    <source>
        <dbReference type="EMBL" id="MBE1582309.1"/>
    </source>
</evidence>
<name>A0ABR9LNS5_9ACTN</name>
<dbReference type="InterPro" id="IPR003439">
    <property type="entry name" value="ABC_transporter-like_ATP-bd"/>
</dbReference>
<feature type="transmembrane region" description="Helical" evidence="7">
    <location>
        <begin position="27"/>
        <end position="49"/>
    </location>
</feature>
<dbReference type="PROSITE" id="PS00211">
    <property type="entry name" value="ABC_TRANSPORTER_1"/>
    <property type="match status" value="1"/>
</dbReference>
<dbReference type="SUPFAM" id="SSF52540">
    <property type="entry name" value="P-loop containing nucleoside triphosphate hydrolases"/>
    <property type="match status" value="1"/>
</dbReference>
<dbReference type="PANTHER" id="PTHR24221:SF646">
    <property type="entry name" value="HAEMOLYSIN SECRETION ATP-BINDING PROTEIN"/>
    <property type="match status" value="1"/>
</dbReference>
<evidence type="ECO:0000313" key="11">
    <source>
        <dbReference type="Proteomes" id="UP000633509"/>
    </source>
</evidence>
<dbReference type="PROSITE" id="PS50929">
    <property type="entry name" value="ABC_TM1F"/>
    <property type="match status" value="1"/>
</dbReference>
<sequence length="566" mass="60132">MVIVAAQATTVGVVAMAQRWIVDGVGLGVTWGLVGAALLGAVAHAAGAAGNRIQSNLRIDLAERVDLLLAREVLGLSGRIPTIEHLERPQYLDRLVILRAGARSLAASCWSATEMAAAFVSLGLSLWLLATVHPALTLLALLGVPPLLFAQRGRRLVRAALDANAEAMRREWEIHALCVQPEPAKEVRIAGNAERLGDLADGLWNEMSRRETRARVRGAMWQLAGWACFGLGFAAATVLVTRLAISNAAGLGDIVLVVSLAVRLRGQIDLAVDSVNEVAEAGNVAEHYLWLRDYAAAHPDGDRPAPARLTSGIRLSGVSFRYPGAESDVLTGVTLDIPAGSTVALVGVNGAGKSTLVKLLTGMYEPTEGHIEVDGEPLPAMARHGWFAVNSGVFQDFAKFQLTAGEVVGLGELSRLDDRQAITSAVEHADAAPVVASLANGLNTQLGRTFGGAELSHGQWQRLALARSLMRERPLLLVLDEPTAALDPQAEHDLFERFVAASRDAGSHYGTVTLLVSHRLSTVHMADHIVMVGGGRIIEQGSHDELMARDGDYAGLYRVQAGGYTT</sequence>
<dbReference type="InterPro" id="IPR039421">
    <property type="entry name" value="Type_1_exporter"/>
</dbReference>
<dbReference type="PROSITE" id="PS50893">
    <property type="entry name" value="ABC_TRANSPORTER_2"/>
    <property type="match status" value="1"/>
</dbReference>
<dbReference type="GO" id="GO:0005524">
    <property type="term" value="F:ATP binding"/>
    <property type="evidence" value="ECO:0007669"/>
    <property type="project" value="UniProtKB-KW"/>
</dbReference>
<organism evidence="10 11">
    <name type="scientific">Nonomuraea angiospora</name>
    <dbReference type="NCBI Taxonomy" id="46172"/>
    <lineage>
        <taxon>Bacteria</taxon>
        <taxon>Bacillati</taxon>
        <taxon>Actinomycetota</taxon>
        <taxon>Actinomycetes</taxon>
        <taxon>Streptosporangiales</taxon>
        <taxon>Streptosporangiaceae</taxon>
        <taxon>Nonomuraea</taxon>
    </lineage>
</organism>
<evidence type="ECO:0000256" key="2">
    <source>
        <dbReference type="ARBA" id="ARBA00022692"/>
    </source>
</evidence>
<proteinExistence type="predicted"/>
<protein>
    <submittedName>
        <fullName evidence="10">ATP-binding cassette subfamily B protein</fullName>
    </submittedName>
</protein>
<keyword evidence="4 10" id="KW-0067">ATP-binding</keyword>
<gene>
    <name evidence="10" type="ORF">H4W80_000567</name>
</gene>
<feature type="transmembrane region" description="Helical" evidence="7">
    <location>
        <begin position="219"/>
        <end position="238"/>
    </location>
</feature>
<evidence type="ECO:0000256" key="7">
    <source>
        <dbReference type="SAM" id="Phobius"/>
    </source>
</evidence>
<evidence type="ECO:0000256" key="4">
    <source>
        <dbReference type="ARBA" id="ARBA00022840"/>
    </source>
</evidence>
<dbReference type="InterPro" id="IPR027417">
    <property type="entry name" value="P-loop_NTPase"/>
</dbReference>
<dbReference type="Gene3D" id="3.40.50.300">
    <property type="entry name" value="P-loop containing nucleotide triphosphate hydrolases"/>
    <property type="match status" value="1"/>
</dbReference>
<evidence type="ECO:0000256" key="6">
    <source>
        <dbReference type="ARBA" id="ARBA00023136"/>
    </source>
</evidence>
<evidence type="ECO:0000256" key="3">
    <source>
        <dbReference type="ARBA" id="ARBA00022741"/>
    </source>
</evidence>